<evidence type="ECO:0000313" key="4">
    <source>
        <dbReference type="Proteomes" id="UP000094020"/>
    </source>
</evidence>
<dbReference type="STRING" id="1296096.A0A1B9IA84"/>
<reference evidence="3" key="4">
    <citation type="submission" date="2024-02" db="EMBL/GenBank/DDBJ databases">
        <title>Comparative genomics of Cryptococcus and Kwoniella reveals pathogenesis evolution and contrasting modes of karyotype evolution via chromosome fusion or intercentromeric recombination.</title>
        <authorList>
            <person name="Coelho M.A."/>
            <person name="David-Palma M."/>
            <person name="Shea T."/>
            <person name="Bowers K."/>
            <person name="McGinley-Smith S."/>
            <person name="Mohammad A.W."/>
            <person name="Gnirke A."/>
            <person name="Yurkov A.M."/>
            <person name="Nowrousian M."/>
            <person name="Sun S."/>
            <person name="Cuomo C.A."/>
            <person name="Heitman J."/>
        </authorList>
    </citation>
    <scope>NUCLEOTIDE SEQUENCE</scope>
    <source>
        <strain evidence="3">CBS 10737</strain>
    </source>
</reference>
<dbReference type="GeneID" id="30170038"/>
<reference evidence="2" key="1">
    <citation type="submission" date="2013-07" db="EMBL/GenBank/DDBJ databases">
        <title>The Genome Sequence of Cryptococcus pinus CBS10737.</title>
        <authorList>
            <consortium name="The Broad Institute Genome Sequencing Platform"/>
            <person name="Cuomo C."/>
            <person name="Litvintseva A."/>
            <person name="Chen Y."/>
            <person name="Heitman J."/>
            <person name="Sun S."/>
            <person name="Springer D."/>
            <person name="Dromer F."/>
            <person name="Young S.K."/>
            <person name="Zeng Q."/>
            <person name="Gargeya S."/>
            <person name="Fitzgerald M."/>
            <person name="Abouelleil A."/>
            <person name="Alvarado L."/>
            <person name="Berlin A.M."/>
            <person name="Chapman S.B."/>
            <person name="Dewar J."/>
            <person name="Goldberg J."/>
            <person name="Griggs A."/>
            <person name="Gujja S."/>
            <person name="Hansen M."/>
            <person name="Howarth C."/>
            <person name="Imamovic A."/>
            <person name="Larimer J."/>
            <person name="McCowan C."/>
            <person name="Murphy C."/>
            <person name="Pearson M."/>
            <person name="Priest M."/>
            <person name="Roberts A."/>
            <person name="Saif S."/>
            <person name="Shea T."/>
            <person name="Sykes S."/>
            <person name="Wortman J."/>
            <person name="Nusbaum C."/>
            <person name="Birren B."/>
        </authorList>
    </citation>
    <scope>NUCLEOTIDE SEQUENCE [LARGE SCALE GENOMIC DNA]</scope>
    <source>
        <strain evidence="2">CBS 10737</strain>
    </source>
</reference>
<dbReference type="GO" id="GO:0016279">
    <property type="term" value="F:protein-lysine N-methyltransferase activity"/>
    <property type="evidence" value="ECO:0007669"/>
    <property type="project" value="TreeGrafter"/>
</dbReference>
<dbReference type="InterPro" id="IPR046341">
    <property type="entry name" value="SET_dom_sf"/>
</dbReference>
<dbReference type="KEGG" id="kpin:30170038"/>
<dbReference type="OrthoDB" id="441812at2759"/>
<reference evidence="2" key="3">
    <citation type="submission" date="2016-07" db="EMBL/GenBank/DDBJ databases">
        <title>Evolution of pathogenesis and genome organization in the Tremellales.</title>
        <authorList>
            <person name="Cuomo C."/>
            <person name="Litvintseva A."/>
            <person name="Heitman J."/>
            <person name="Chen Y."/>
            <person name="Sun S."/>
            <person name="Springer D."/>
            <person name="Dromer F."/>
            <person name="Young S."/>
            <person name="Zeng Q."/>
            <person name="Chapman S."/>
            <person name="Gujja S."/>
            <person name="Saif S."/>
            <person name="Birren B."/>
        </authorList>
    </citation>
    <scope>NUCLEOTIDE SEQUENCE</scope>
    <source>
        <strain evidence="2">CBS 10737</strain>
    </source>
</reference>
<evidence type="ECO:0000313" key="2">
    <source>
        <dbReference type="EMBL" id="OCF52380.1"/>
    </source>
</evidence>
<dbReference type="AlphaFoldDB" id="A0A1B9IA84"/>
<dbReference type="InterPro" id="IPR050600">
    <property type="entry name" value="SETD3_SETD6_MTase"/>
</dbReference>
<dbReference type="SUPFAM" id="SSF82199">
    <property type="entry name" value="SET domain"/>
    <property type="match status" value="1"/>
</dbReference>
<evidence type="ECO:0000259" key="1">
    <source>
        <dbReference type="PROSITE" id="PS50280"/>
    </source>
</evidence>
<dbReference type="PROSITE" id="PS50280">
    <property type="entry name" value="SET"/>
    <property type="match status" value="1"/>
</dbReference>
<gene>
    <name evidence="2" type="ORF">I206_01669</name>
    <name evidence="3" type="ORF">I206_103325</name>
</gene>
<dbReference type="PANTHER" id="PTHR13271">
    <property type="entry name" value="UNCHARACTERIZED PUTATIVE METHYLTRANSFERASE"/>
    <property type="match status" value="1"/>
</dbReference>
<dbReference type="PANTHER" id="PTHR13271:SF34">
    <property type="entry name" value="N-LYSINE METHYLTRANSFERASE SETD6"/>
    <property type="match status" value="1"/>
</dbReference>
<name>A0A1B9IA84_9TREE</name>
<accession>A0A1B9IA84</accession>
<proteinExistence type="predicted"/>
<dbReference type="RefSeq" id="XP_019013599.1">
    <property type="nucleotide sequence ID" value="XM_019153438.1"/>
</dbReference>
<dbReference type="GO" id="GO:0005634">
    <property type="term" value="C:nucleus"/>
    <property type="evidence" value="ECO:0007669"/>
    <property type="project" value="TreeGrafter"/>
</dbReference>
<dbReference type="CDD" id="cd10527">
    <property type="entry name" value="SET_LSMT"/>
    <property type="match status" value="1"/>
</dbReference>
<reference evidence="3" key="2">
    <citation type="submission" date="2013-07" db="EMBL/GenBank/DDBJ databases">
        <authorList>
            <consortium name="The Broad Institute Genome Sequencing Platform"/>
            <person name="Cuomo C."/>
            <person name="Litvintseva A."/>
            <person name="Chen Y."/>
            <person name="Heitman J."/>
            <person name="Sun S."/>
            <person name="Springer D."/>
            <person name="Dromer F."/>
            <person name="Young S.K."/>
            <person name="Zeng Q."/>
            <person name="Gargeya S."/>
            <person name="Fitzgerald M."/>
            <person name="Abouelleil A."/>
            <person name="Alvarado L."/>
            <person name="Berlin A.M."/>
            <person name="Chapman S.B."/>
            <person name="Dewar J."/>
            <person name="Goldberg J."/>
            <person name="Griggs A."/>
            <person name="Gujja S."/>
            <person name="Hansen M."/>
            <person name="Howarth C."/>
            <person name="Imamovic A."/>
            <person name="Larimer J."/>
            <person name="McCowan C."/>
            <person name="Murphy C."/>
            <person name="Pearson M."/>
            <person name="Priest M."/>
            <person name="Roberts A."/>
            <person name="Saif S."/>
            <person name="Shea T."/>
            <person name="Sykes S."/>
            <person name="Wortman J."/>
            <person name="Nusbaum C."/>
            <person name="Birren B."/>
        </authorList>
    </citation>
    <scope>NUCLEOTIDE SEQUENCE</scope>
    <source>
        <strain evidence="3">CBS 10737</strain>
    </source>
</reference>
<dbReference type="InterPro" id="IPR001214">
    <property type="entry name" value="SET_dom"/>
</dbReference>
<dbReference type="Gene3D" id="3.90.1410.10">
    <property type="entry name" value="set domain protein methyltransferase, domain 1"/>
    <property type="match status" value="1"/>
</dbReference>
<protein>
    <recommendedName>
        <fullName evidence="1">SET domain-containing protein</fullName>
    </recommendedName>
</protein>
<dbReference type="Proteomes" id="UP000094020">
    <property type="component" value="Chromosome 4"/>
</dbReference>
<feature type="domain" description="SET" evidence="1">
    <location>
        <begin position="31"/>
        <end position="302"/>
    </location>
</feature>
<sequence length="547" mass="63502">MTSHGLLFNHPAPSREVLKIWLDGQGIIYNEDLEISEMEDGDGWRIIAKRDMDLGELICEIPKTSILSHRTSSCPTLPDLEIGTLGGQTILHLSLCLLHEFRLAEESPFYGYLQSLPRETISLPIFWDIPEIGGEDGKKAKKWLNGTEAERELTIRDKEGLSLSDIQNFYEKYSTLLPNTSNHNKPSSILSYYYCFSIISTRAFMIDLYHLIALCPFADILNHNSNYSNTSLSSDDFVCHLCGSLKTCKHDFKNSNGISFRLNHLNKKDISKIENDEKDTIELKVENIINIKKNKEVWNSYGDGINDGKLLVEWGFINQEFSGEGLIWNFHQELNFIYKNKIENENEIEIEEISKLIDKVAQNKNLSNFDHYEDENERLLCEQSKLDKRLLNLDHDGKISINIFGWLWFYSSSSSEYPMSKNLDYNEEENVKMLIKAVDLLERIWSVINHDHQVGVNINENNIQDDSKHPNQVNQLIRVVKQVIKMLRERLSKMYQPEMNQDDLFDLRDSLDPKDKNQYMAMTLSINERVLLRSTLNKWEDVLAYLE</sequence>
<keyword evidence="4" id="KW-1185">Reference proteome</keyword>
<dbReference type="EMBL" id="CP144522">
    <property type="protein sequence ID" value="WWC69386.1"/>
    <property type="molecule type" value="Genomic_DNA"/>
</dbReference>
<evidence type="ECO:0000313" key="3">
    <source>
        <dbReference type="EMBL" id="WWC69386.1"/>
    </source>
</evidence>
<dbReference type="EMBL" id="KI894008">
    <property type="protein sequence ID" value="OCF52380.1"/>
    <property type="molecule type" value="Genomic_DNA"/>
</dbReference>
<organism evidence="2">
    <name type="scientific">Kwoniella pini CBS 10737</name>
    <dbReference type="NCBI Taxonomy" id="1296096"/>
    <lineage>
        <taxon>Eukaryota</taxon>
        <taxon>Fungi</taxon>
        <taxon>Dikarya</taxon>
        <taxon>Basidiomycota</taxon>
        <taxon>Agaricomycotina</taxon>
        <taxon>Tremellomycetes</taxon>
        <taxon>Tremellales</taxon>
        <taxon>Cryptococcaceae</taxon>
        <taxon>Kwoniella</taxon>
    </lineage>
</organism>